<dbReference type="KEGG" id="pmuc:ING2E5A_1635"/>
<gene>
    <name evidence="1" type="ORF">ING2E5A_1635</name>
</gene>
<reference evidence="1 2" key="1">
    <citation type="submission" date="2016-08" db="EMBL/GenBank/DDBJ databases">
        <authorList>
            <person name="Seilhamer J.J."/>
        </authorList>
    </citation>
    <scope>NUCLEOTIDE SEQUENCE [LARGE SCALE GENOMIC DNA]</scope>
    <source>
        <strain evidence="1">ING2-E5A</strain>
    </source>
</reference>
<dbReference type="EMBL" id="LT608328">
    <property type="protein sequence ID" value="SCM58057.1"/>
    <property type="molecule type" value="Genomic_DNA"/>
</dbReference>
<organism evidence="1 2">
    <name type="scientific">Petrimonas mucosa</name>
    <dbReference type="NCBI Taxonomy" id="1642646"/>
    <lineage>
        <taxon>Bacteria</taxon>
        <taxon>Pseudomonadati</taxon>
        <taxon>Bacteroidota</taxon>
        <taxon>Bacteroidia</taxon>
        <taxon>Bacteroidales</taxon>
        <taxon>Dysgonomonadaceae</taxon>
        <taxon>Petrimonas</taxon>
    </lineage>
</organism>
<name>A0A1G4G7E1_9BACT</name>
<protein>
    <submittedName>
        <fullName evidence="1">Uncharacterized protein</fullName>
    </submittedName>
</protein>
<dbReference type="Proteomes" id="UP000178485">
    <property type="component" value="Chromosome i"/>
</dbReference>
<keyword evidence="2" id="KW-1185">Reference proteome</keyword>
<accession>A0A1G4G7E1</accession>
<dbReference type="STRING" id="1642646.ING2E5A_1635"/>
<dbReference type="AlphaFoldDB" id="A0A1G4G7E1"/>
<proteinExistence type="predicted"/>
<evidence type="ECO:0000313" key="2">
    <source>
        <dbReference type="Proteomes" id="UP000178485"/>
    </source>
</evidence>
<sequence length="99" mass="11106">MLEKIIESSIRNKLIVFEERLGTYLLRHTCFRRGAGRRPVLLDNNHYQIALSLDGIGTGTVSLGGGGELRDWETMNIPGKKYSTVTPGEFLKLLPTMSR</sequence>
<dbReference type="RefSeq" id="WP_143102514.1">
    <property type="nucleotide sequence ID" value="NZ_DUQN01000094.1"/>
</dbReference>
<evidence type="ECO:0000313" key="1">
    <source>
        <dbReference type="EMBL" id="SCM58057.1"/>
    </source>
</evidence>